<feature type="region of interest" description="Disordered" evidence="2">
    <location>
        <begin position="135"/>
        <end position="168"/>
    </location>
</feature>
<proteinExistence type="predicted"/>
<reference evidence="3" key="1">
    <citation type="submission" date="2021-01" db="UniProtKB">
        <authorList>
            <consortium name="EnsemblMetazoa"/>
        </authorList>
    </citation>
    <scope>IDENTIFICATION</scope>
</reference>
<evidence type="ECO:0000313" key="4">
    <source>
        <dbReference type="Proteomes" id="UP000594260"/>
    </source>
</evidence>
<feature type="region of interest" description="Disordered" evidence="2">
    <location>
        <begin position="438"/>
        <end position="458"/>
    </location>
</feature>
<dbReference type="OrthoDB" id="10546928at2759"/>
<dbReference type="Proteomes" id="UP000594260">
    <property type="component" value="Unplaced"/>
</dbReference>
<accession>A0A7M7J7V2</accession>
<dbReference type="AlphaFoldDB" id="A0A7M7J7V2"/>
<dbReference type="InParanoid" id="A0A7M7J7V2"/>
<dbReference type="KEGG" id="vde:111243811"/>
<protein>
    <submittedName>
        <fullName evidence="3">Uncharacterized protein</fullName>
    </submittedName>
</protein>
<name>A0A7M7J7V2_VARDE</name>
<evidence type="ECO:0000256" key="1">
    <source>
        <dbReference type="SAM" id="Coils"/>
    </source>
</evidence>
<sequence>MITKLWLHRKIAKLTRRKMCSIMTVERQLRSLIREHHRLIETAEQLGSSAADSKLRAASRIQQEIINKAYQLKYVSEVYRDSMKVPSHVNGDIPLPKSLAQKQLIAQSTVSVSKETPQAAKDDFQLVADRVVIKKRKNAPEPDSQKDSSQIKFSSKINTSGAQSDSSATPTASVATALTPLSAGTTIKQDATTKPVSLPVINSNVLVHQQQATTNGIVATPTGLKLPSAAKPALFIIKVPPSQAGQFNIVTVQPHLNAVSNRNGLNGITGVVNGIGVGGTVNGLPVNGTVVLNNLNGLPLNNLTSLANLNTTLSNALNGGINNNNSINNNNTLQLNNCKIVSVPTPVTVQKVAAQPSAKHLEDDAPSRRALSVASPSLLSVQCEISSRTFDADDASPPRCAGAMFEKVARTHKQQAWFLANIGLCTRDKHRELLERRKERRRRKTANPQFSAAAMEERRRLESLRRKKKLVIPDGKSKLEFKEELEQRAEKLKSEREELLKKHEQTQQRLLEERTRTQILNEEHRVMEETLERLRSFVTLLAEERSTFRWT</sequence>
<evidence type="ECO:0000313" key="3">
    <source>
        <dbReference type="EnsemblMetazoa" id="XP_022645673"/>
    </source>
</evidence>
<feature type="compositionally biased region" description="Polar residues" evidence="2">
    <location>
        <begin position="147"/>
        <end position="165"/>
    </location>
</feature>
<dbReference type="GeneID" id="111243811"/>
<dbReference type="EnsemblMetazoa" id="XM_022789938">
    <property type="protein sequence ID" value="XP_022645673"/>
    <property type="gene ID" value="LOC111243811"/>
</dbReference>
<evidence type="ECO:0000256" key="2">
    <source>
        <dbReference type="SAM" id="MobiDB-lite"/>
    </source>
</evidence>
<keyword evidence="1" id="KW-0175">Coiled coil</keyword>
<feature type="coiled-coil region" evidence="1">
    <location>
        <begin position="478"/>
        <end position="516"/>
    </location>
</feature>
<dbReference type="RefSeq" id="XP_022645673.1">
    <property type="nucleotide sequence ID" value="XM_022789938.1"/>
</dbReference>
<keyword evidence="4" id="KW-1185">Reference proteome</keyword>
<organism evidence="3 4">
    <name type="scientific">Varroa destructor</name>
    <name type="common">Honeybee mite</name>
    <dbReference type="NCBI Taxonomy" id="109461"/>
    <lineage>
        <taxon>Eukaryota</taxon>
        <taxon>Metazoa</taxon>
        <taxon>Ecdysozoa</taxon>
        <taxon>Arthropoda</taxon>
        <taxon>Chelicerata</taxon>
        <taxon>Arachnida</taxon>
        <taxon>Acari</taxon>
        <taxon>Parasitiformes</taxon>
        <taxon>Mesostigmata</taxon>
        <taxon>Gamasina</taxon>
        <taxon>Dermanyssoidea</taxon>
        <taxon>Varroidae</taxon>
        <taxon>Varroa</taxon>
    </lineage>
</organism>